<protein>
    <recommendedName>
        <fullName evidence="3">CRISPR system Cms protein Csm2</fullName>
    </recommendedName>
    <alternativeName>
        <fullName evidence="6">CRISPR type III A-associated protein Csm2</fullName>
    </alternativeName>
</protein>
<dbReference type="InterPro" id="IPR010149">
    <property type="entry name" value="CRISPR-assoc_prot_Csm2_III-A"/>
</dbReference>
<keyword evidence="8" id="KW-1185">Reference proteome</keyword>
<evidence type="ECO:0000256" key="4">
    <source>
        <dbReference type="ARBA" id="ARBA00022884"/>
    </source>
</evidence>
<evidence type="ECO:0000256" key="2">
    <source>
        <dbReference type="ARBA" id="ARBA00006896"/>
    </source>
</evidence>
<dbReference type="Pfam" id="PF03750">
    <property type="entry name" value="Csm2_III-A"/>
    <property type="match status" value="1"/>
</dbReference>
<evidence type="ECO:0000256" key="5">
    <source>
        <dbReference type="ARBA" id="ARBA00023118"/>
    </source>
</evidence>
<evidence type="ECO:0000256" key="1">
    <source>
        <dbReference type="ARBA" id="ARBA00003640"/>
    </source>
</evidence>
<keyword evidence="4" id="KW-0694">RNA-binding</keyword>
<comment type="caution">
    <text evidence="7">The sequence shown here is derived from an EMBL/GenBank/DDBJ whole genome shotgun (WGS) entry which is preliminary data.</text>
</comment>
<dbReference type="EMBL" id="JMHU01000014">
    <property type="protein sequence ID" value="KDA45660.1"/>
    <property type="molecule type" value="Genomic_DNA"/>
</dbReference>
<gene>
    <name evidence="7" type="ORF">Lani381_1285</name>
</gene>
<organism evidence="7 8">
    <name type="scientific">Ligilactobacillus animalis</name>
    <dbReference type="NCBI Taxonomy" id="1605"/>
    <lineage>
        <taxon>Bacteria</taxon>
        <taxon>Bacillati</taxon>
        <taxon>Bacillota</taxon>
        <taxon>Bacilli</taxon>
        <taxon>Lactobacillales</taxon>
        <taxon>Lactobacillaceae</taxon>
        <taxon>Ligilactobacillus</taxon>
    </lineage>
</organism>
<evidence type="ECO:0000313" key="7">
    <source>
        <dbReference type="EMBL" id="KDA45660.1"/>
    </source>
</evidence>
<proteinExistence type="inferred from homology"/>
<sequence>MENREKLVKPVIKFKNSTYVDEAKIVISELKKVNFRVSGDTLTTSQLRNLLSFTSSIYDEARNQGIESVLDRIAYLRVQFIYQSGRNAAVRKLVDLTQIDTIIRVIQQNKDEKYLMRLCHYMEALVAFFKYYGGKE</sequence>
<dbReference type="RefSeq" id="WP_052006370.1">
    <property type="nucleotide sequence ID" value="NZ_CP195054.1"/>
</dbReference>
<dbReference type="Proteomes" id="UP000027129">
    <property type="component" value="Unassembled WGS sequence"/>
</dbReference>
<evidence type="ECO:0000256" key="6">
    <source>
        <dbReference type="ARBA" id="ARBA00031723"/>
    </source>
</evidence>
<name>A0ABR4RPF7_9LACO</name>
<keyword evidence="5" id="KW-0051">Antiviral defense</keyword>
<evidence type="ECO:0000256" key="3">
    <source>
        <dbReference type="ARBA" id="ARBA00016118"/>
    </source>
</evidence>
<comment type="function">
    <text evidence="1">This subunit may be involved in monitoring complementarity of crRNA and target RNA.</text>
</comment>
<dbReference type="NCBIfam" id="TIGR01870">
    <property type="entry name" value="cas_TM1810_Csm2"/>
    <property type="match status" value="1"/>
</dbReference>
<evidence type="ECO:0000313" key="8">
    <source>
        <dbReference type="Proteomes" id="UP000027129"/>
    </source>
</evidence>
<accession>A0ABR4RPF7</accession>
<reference evidence="7 8" key="1">
    <citation type="submission" date="2014-04" db="EMBL/GenBank/DDBJ databases">
        <title>Draft Genome Sequence of Lactobacillus animalis 381-IL-28.</title>
        <authorList>
            <person name="Sturino J.M."/>
            <person name="Rajendran M."/>
            <person name="Altermann E."/>
        </authorList>
    </citation>
    <scope>NUCLEOTIDE SEQUENCE [LARGE SCALE GENOMIC DNA]</scope>
    <source>
        <strain evidence="7 8">381-IL-28</strain>
    </source>
</reference>
<comment type="similarity">
    <text evidence="2">Belongs to the CRISPR-associated Csm2 family.</text>
</comment>